<dbReference type="GO" id="GO:0032933">
    <property type="term" value="P:SREBP signaling pathway"/>
    <property type="evidence" value="ECO:0007669"/>
    <property type="project" value="TreeGrafter"/>
</dbReference>
<evidence type="ECO:0008006" key="12">
    <source>
        <dbReference type="Google" id="ProtNLM"/>
    </source>
</evidence>
<dbReference type="PANTHER" id="PTHR15301">
    <property type="entry name" value="INSULIN-INDUCED GENE 1"/>
    <property type="match status" value="1"/>
</dbReference>
<evidence type="ECO:0000256" key="2">
    <source>
        <dbReference type="ARBA" id="ARBA00007475"/>
    </source>
</evidence>
<comment type="caution">
    <text evidence="10">The sequence shown here is derived from an EMBL/GenBank/DDBJ whole genome shotgun (WGS) entry which is preliminary data.</text>
</comment>
<keyword evidence="8" id="KW-0443">Lipid metabolism</keyword>
<dbReference type="Pfam" id="PF07281">
    <property type="entry name" value="INSIG"/>
    <property type="match status" value="1"/>
</dbReference>
<feature type="transmembrane region" description="Helical" evidence="9">
    <location>
        <begin position="232"/>
        <end position="249"/>
    </location>
</feature>
<dbReference type="EMBL" id="JAIWYP010000013">
    <property type="protein sequence ID" value="KAH3719407.1"/>
    <property type="molecule type" value="Genomic_DNA"/>
</dbReference>
<keyword evidence="5" id="KW-0256">Endoplasmic reticulum</keyword>
<evidence type="ECO:0000256" key="8">
    <source>
        <dbReference type="ARBA" id="ARBA00023166"/>
    </source>
</evidence>
<evidence type="ECO:0000256" key="1">
    <source>
        <dbReference type="ARBA" id="ARBA00004477"/>
    </source>
</evidence>
<feature type="transmembrane region" description="Helical" evidence="9">
    <location>
        <begin position="171"/>
        <end position="192"/>
    </location>
</feature>
<feature type="transmembrane region" description="Helical" evidence="9">
    <location>
        <begin position="255"/>
        <end position="275"/>
    </location>
</feature>
<organism evidence="10 11">
    <name type="scientific">Dreissena polymorpha</name>
    <name type="common">Zebra mussel</name>
    <name type="synonym">Mytilus polymorpha</name>
    <dbReference type="NCBI Taxonomy" id="45954"/>
    <lineage>
        <taxon>Eukaryota</taxon>
        <taxon>Metazoa</taxon>
        <taxon>Spiralia</taxon>
        <taxon>Lophotrochozoa</taxon>
        <taxon>Mollusca</taxon>
        <taxon>Bivalvia</taxon>
        <taxon>Autobranchia</taxon>
        <taxon>Heteroconchia</taxon>
        <taxon>Euheterodonta</taxon>
        <taxon>Imparidentia</taxon>
        <taxon>Neoheterodontei</taxon>
        <taxon>Myida</taxon>
        <taxon>Dreissenoidea</taxon>
        <taxon>Dreissenidae</taxon>
        <taxon>Dreissena</taxon>
    </lineage>
</organism>
<reference evidence="10" key="1">
    <citation type="journal article" date="2019" name="bioRxiv">
        <title>The Genome of the Zebra Mussel, Dreissena polymorpha: A Resource for Invasive Species Research.</title>
        <authorList>
            <person name="McCartney M.A."/>
            <person name="Auch B."/>
            <person name="Kono T."/>
            <person name="Mallez S."/>
            <person name="Zhang Y."/>
            <person name="Obille A."/>
            <person name="Becker A."/>
            <person name="Abrahante J.E."/>
            <person name="Garbe J."/>
            <person name="Badalamenti J.P."/>
            <person name="Herman A."/>
            <person name="Mangelson H."/>
            <person name="Liachko I."/>
            <person name="Sullivan S."/>
            <person name="Sone E.D."/>
            <person name="Koren S."/>
            <person name="Silverstein K.A.T."/>
            <person name="Beckman K.B."/>
            <person name="Gohl D.M."/>
        </authorList>
    </citation>
    <scope>NUCLEOTIDE SEQUENCE</scope>
    <source>
        <strain evidence="10">Duluth1</strain>
        <tissue evidence="10">Whole animal</tissue>
    </source>
</reference>
<keyword evidence="7 9" id="KW-0472">Membrane</keyword>
<dbReference type="GO" id="GO:0032937">
    <property type="term" value="C:SREBP-SCAP-Insig complex"/>
    <property type="evidence" value="ECO:0007669"/>
    <property type="project" value="TreeGrafter"/>
</dbReference>
<comment type="similarity">
    <text evidence="2">Belongs to the INSIG family.</text>
</comment>
<keyword evidence="4 9" id="KW-0812">Transmembrane</keyword>
<evidence type="ECO:0000256" key="9">
    <source>
        <dbReference type="SAM" id="Phobius"/>
    </source>
</evidence>
<dbReference type="PANTHER" id="PTHR15301:SF3">
    <property type="entry name" value="PROTEIN NSG1-RELATED"/>
    <property type="match status" value="1"/>
</dbReference>
<keyword evidence="3" id="KW-0153">Cholesterol metabolism</keyword>
<reference evidence="10" key="2">
    <citation type="submission" date="2020-11" db="EMBL/GenBank/DDBJ databases">
        <authorList>
            <person name="McCartney M.A."/>
            <person name="Auch B."/>
            <person name="Kono T."/>
            <person name="Mallez S."/>
            <person name="Becker A."/>
            <person name="Gohl D.M."/>
            <person name="Silverstein K.A.T."/>
            <person name="Koren S."/>
            <person name="Bechman K.B."/>
            <person name="Herman A."/>
            <person name="Abrahante J.E."/>
            <person name="Garbe J."/>
        </authorList>
    </citation>
    <scope>NUCLEOTIDE SEQUENCE</scope>
    <source>
        <strain evidence="10">Duluth1</strain>
        <tissue evidence="10">Whole animal</tissue>
    </source>
</reference>
<accession>A0A9D4C961</accession>
<dbReference type="InterPro" id="IPR025929">
    <property type="entry name" value="INSIG_fam"/>
</dbReference>
<evidence type="ECO:0000256" key="5">
    <source>
        <dbReference type="ARBA" id="ARBA00022824"/>
    </source>
</evidence>
<evidence type="ECO:0000256" key="7">
    <source>
        <dbReference type="ARBA" id="ARBA00023136"/>
    </source>
</evidence>
<evidence type="ECO:0000256" key="6">
    <source>
        <dbReference type="ARBA" id="ARBA00022989"/>
    </source>
</evidence>
<feature type="transmembrane region" description="Helical" evidence="9">
    <location>
        <begin position="128"/>
        <end position="151"/>
    </location>
</feature>
<comment type="subcellular location">
    <subcellularLocation>
        <location evidence="1">Endoplasmic reticulum membrane</location>
        <topology evidence="1">Multi-pass membrane protein</topology>
    </subcellularLocation>
</comment>
<dbReference type="GO" id="GO:0006695">
    <property type="term" value="P:cholesterol biosynthetic process"/>
    <property type="evidence" value="ECO:0007669"/>
    <property type="project" value="TreeGrafter"/>
</dbReference>
<dbReference type="AlphaFoldDB" id="A0A9D4C961"/>
<dbReference type="GO" id="GO:0036316">
    <property type="term" value="P:SREBP-SCAP complex retention in endoplasmic reticulum"/>
    <property type="evidence" value="ECO:0007669"/>
    <property type="project" value="TreeGrafter"/>
</dbReference>
<gene>
    <name evidence="10" type="ORF">DPMN_062239</name>
</gene>
<dbReference type="Proteomes" id="UP000828390">
    <property type="component" value="Unassembled WGS sequence"/>
</dbReference>
<protein>
    <recommendedName>
        <fullName evidence="12">Insulin-induced gene protein</fullName>
    </recommendedName>
</protein>
<evidence type="ECO:0000256" key="3">
    <source>
        <dbReference type="ARBA" id="ARBA00022548"/>
    </source>
</evidence>
<keyword evidence="8" id="KW-1207">Sterol metabolism</keyword>
<keyword evidence="11" id="KW-1185">Reference proteome</keyword>
<keyword evidence="8" id="KW-0753">Steroid metabolism</keyword>
<evidence type="ECO:0000313" key="11">
    <source>
        <dbReference type="Proteomes" id="UP000828390"/>
    </source>
</evidence>
<dbReference type="GO" id="GO:0032869">
    <property type="term" value="P:cellular response to insulin stimulus"/>
    <property type="evidence" value="ECO:0007669"/>
    <property type="project" value="TreeGrafter"/>
</dbReference>
<feature type="transmembrane region" description="Helical" evidence="9">
    <location>
        <begin position="287"/>
        <end position="307"/>
    </location>
</feature>
<proteinExistence type="inferred from homology"/>
<evidence type="ECO:0000313" key="10">
    <source>
        <dbReference type="EMBL" id="KAH3719407.1"/>
    </source>
</evidence>
<sequence>MEQLWICPSSGVAQGSVLGTTPVWSTDKYNSDSNCEHLQTCPPSFVAMGEALGMSSYLTSAVSCNNLRIGNDDVKSAAYFTLVRPHLEYCSTVWSPYQDQIDDLEIVLRRAASVILLVRLQMSGKMQVVVRGLILFCCGIIFSLVLNLLQVHRELLEDGQQPGSFAHYDSSWWVLPACGLTAAFVGLLYPVLDSHLETSLKYKQEWSNVMRCVAVFVGINHASAKLDFMNNLHMSLTLAAMCIGLWWLFDRSKSGFGLGVGIAVLATILTQFLVYQGIYKYGQADFMFIRSWLPCIFFSGGVTMGNIGRQLAMYGDKDKKD</sequence>
<evidence type="ECO:0000256" key="4">
    <source>
        <dbReference type="ARBA" id="ARBA00022692"/>
    </source>
</evidence>
<name>A0A9D4C961_DREPO</name>
<keyword evidence="6 9" id="KW-1133">Transmembrane helix</keyword>